<evidence type="ECO:0000256" key="1">
    <source>
        <dbReference type="SAM" id="MobiDB-lite"/>
    </source>
</evidence>
<feature type="compositionally biased region" description="Gly residues" evidence="1">
    <location>
        <begin position="48"/>
        <end position="57"/>
    </location>
</feature>
<protein>
    <submittedName>
        <fullName evidence="2">Uncharacterized protein</fullName>
    </submittedName>
</protein>
<name>A0A654M4U9_9ARCH</name>
<evidence type="ECO:0000313" key="3">
    <source>
        <dbReference type="Proteomes" id="UP000058925"/>
    </source>
</evidence>
<reference evidence="3" key="1">
    <citation type="submission" date="2015-10" db="EMBL/GenBank/DDBJ databases">
        <title>Niche specialization of a soil ammonia-oxidizing archaeon, Candidatus Nitrosocosmicus oleophilus.</title>
        <authorList>
            <person name="Jung M.-Y."/>
            <person name="Rhee S.-K."/>
        </authorList>
    </citation>
    <scope>NUCLEOTIDE SEQUENCE [LARGE SCALE GENOMIC DNA]</scope>
    <source>
        <strain evidence="3">MY3</strain>
    </source>
</reference>
<dbReference type="Proteomes" id="UP000058925">
    <property type="component" value="Chromosome"/>
</dbReference>
<dbReference type="EMBL" id="CP012850">
    <property type="protein sequence ID" value="ALI37746.1"/>
    <property type="molecule type" value="Genomic_DNA"/>
</dbReference>
<keyword evidence="3" id="KW-1185">Reference proteome</keyword>
<gene>
    <name evidence="2" type="ORF">NMY3_03564</name>
</gene>
<feature type="compositionally biased region" description="Basic and acidic residues" evidence="1">
    <location>
        <begin position="9"/>
        <end position="26"/>
    </location>
</feature>
<accession>A0A654M4U9</accession>
<feature type="region of interest" description="Disordered" evidence="1">
    <location>
        <begin position="1"/>
        <end position="57"/>
    </location>
</feature>
<proteinExistence type="predicted"/>
<sequence>MVPMDNNDDEKNGETLNSDKLKREMLKPITKAKTEVDEELKELEVESSGGGKDGGGG</sequence>
<organism evidence="2 3">
    <name type="scientific">Candidatus Nitrosocosmicus oleophilus</name>
    <dbReference type="NCBI Taxonomy" id="1353260"/>
    <lineage>
        <taxon>Archaea</taxon>
        <taxon>Nitrososphaerota</taxon>
        <taxon>Nitrososphaeria</taxon>
        <taxon>Nitrososphaerales</taxon>
        <taxon>Nitrososphaeraceae</taxon>
        <taxon>Candidatus Nitrosocosmicus</taxon>
    </lineage>
</organism>
<dbReference type="KEGG" id="taa:NMY3_03564"/>
<evidence type="ECO:0000313" key="2">
    <source>
        <dbReference type="EMBL" id="ALI37746.1"/>
    </source>
</evidence>
<dbReference type="AlphaFoldDB" id="A0A654M4U9"/>